<protein>
    <submittedName>
        <fullName evidence="1">Uncharacterized protein</fullName>
    </submittedName>
</protein>
<dbReference type="AlphaFoldDB" id="A0A8K1YV63"/>
<name>A0A8K1YV63_9FLOR</name>
<sequence length="58" mass="6437">MEETNFSENFVPINDSNSNNLEKETLIGWSAACLDEAISFYIDCNCSNILTEGLSEAE</sequence>
<gene>
    <name evidence="1" type="primary">orf63</name>
</gene>
<proteinExistence type="predicted"/>
<organism evidence="1">
    <name type="scientific">Batrachospermum sp</name>
    <dbReference type="NCBI Taxonomy" id="31373"/>
    <lineage>
        <taxon>Eukaryota</taxon>
        <taxon>Rhodophyta</taxon>
        <taxon>Florideophyceae</taxon>
        <taxon>Nemaliophycidae</taxon>
        <taxon>Batrachospermales</taxon>
        <taxon>Batrachospermaceae</taxon>
        <taxon>Batrachospermum</taxon>
    </lineage>
</organism>
<dbReference type="EMBL" id="MN905507">
    <property type="protein sequence ID" value="UEQ12258.1"/>
    <property type="molecule type" value="Genomic_DNA"/>
</dbReference>
<keyword evidence="1" id="KW-0150">Chloroplast</keyword>
<reference evidence="1" key="1">
    <citation type="submission" date="2020-01" db="EMBL/GenBank/DDBJ databases">
        <title>The chloroplast and mitochondrion of a new freshwater red algal species from China.</title>
        <authorList>
            <person name="Fang K."/>
            <person name="Xie S."/>
        </authorList>
    </citation>
    <scope>NUCLEOTIDE SEQUENCE</scope>
    <source>
        <strain evidence="1">SAS-FKP1901</strain>
    </source>
</reference>
<accession>A0A8K1YV63</accession>
<geneLocation type="chloroplast" evidence="1"/>
<evidence type="ECO:0000313" key="1">
    <source>
        <dbReference type="EMBL" id="UEQ12258.1"/>
    </source>
</evidence>
<keyword evidence="1" id="KW-0934">Plastid</keyword>